<comment type="caution">
    <text evidence="2">The sequence shown here is derived from an EMBL/GenBank/DDBJ whole genome shotgun (WGS) entry which is preliminary data.</text>
</comment>
<reference evidence="2" key="1">
    <citation type="journal article" date="2024" name="Gigascience">
        <title>Chromosome-level genome of the poultry shaft louse Menopon gallinae provides insight into the host-switching and adaptive evolution of parasitic lice.</title>
        <authorList>
            <person name="Xu Y."/>
            <person name="Ma L."/>
            <person name="Liu S."/>
            <person name="Liang Y."/>
            <person name="Liu Q."/>
            <person name="He Z."/>
            <person name="Tian L."/>
            <person name="Duan Y."/>
            <person name="Cai W."/>
            <person name="Li H."/>
            <person name="Song F."/>
        </authorList>
    </citation>
    <scope>NUCLEOTIDE SEQUENCE</scope>
    <source>
        <strain evidence="2">Cailab_2023a</strain>
    </source>
</reference>
<keyword evidence="1" id="KW-0732">Signal</keyword>
<name>A0AAW2HHZ6_9NEOP</name>
<dbReference type="PANTHER" id="PTHR11362:SF82">
    <property type="entry name" value="PHOSPHATIDYLETHANOLAMINE-BINDING PROTEIN 4"/>
    <property type="match status" value="1"/>
</dbReference>
<feature type="signal peptide" evidence="1">
    <location>
        <begin position="1"/>
        <end position="18"/>
    </location>
</feature>
<dbReference type="EMBL" id="JARGDH010000004">
    <property type="protein sequence ID" value="KAL0269498.1"/>
    <property type="molecule type" value="Genomic_DNA"/>
</dbReference>
<dbReference type="InterPro" id="IPR036610">
    <property type="entry name" value="PEBP-like_sf"/>
</dbReference>
<dbReference type="Pfam" id="PF01161">
    <property type="entry name" value="PBP"/>
    <property type="match status" value="1"/>
</dbReference>
<dbReference type="Gene3D" id="3.90.280.10">
    <property type="entry name" value="PEBP-like"/>
    <property type="match status" value="1"/>
</dbReference>
<dbReference type="InterPro" id="IPR035810">
    <property type="entry name" value="PEBP_euk"/>
</dbReference>
<dbReference type="SUPFAM" id="SSF49777">
    <property type="entry name" value="PEBP-like"/>
    <property type="match status" value="1"/>
</dbReference>
<protein>
    <recommendedName>
        <fullName evidence="3">Phosphatidylethanolamine-binding protein</fullName>
    </recommendedName>
</protein>
<dbReference type="CDD" id="cd00866">
    <property type="entry name" value="PEBP_euk"/>
    <property type="match status" value="1"/>
</dbReference>
<gene>
    <name evidence="2" type="ORF">PYX00_007207</name>
</gene>
<accession>A0AAW2HHZ6</accession>
<feature type="chain" id="PRO_5043598541" description="Phosphatidylethanolamine-binding protein" evidence="1">
    <location>
        <begin position="19"/>
        <end position="186"/>
    </location>
</feature>
<evidence type="ECO:0000256" key="1">
    <source>
        <dbReference type="SAM" id="SignalP"/>
    </source>
</evidence>
<dbReference type="InterPro" id="IPR008914">
    <property type="entry name" value="PEBP"/>
</dbReference>
<organism evidence="2">
    <name type="scientific">Menopon gallinae</name>
    <name type="common">poultry shaft louse</name>
    <dbReference type="NCBI Taxonomy" id="328185"/>
    <lineage>
        <taxon>Eukaryota</taxon>
        <taxon>Metazoa</taxon>
        <taxon>Ecdysozoa</taxon>
        <taxon>Arthropoda</taxon>
        <taxon>Hexapoda</taxon>
        <taxon>Insecta</taxon>
        <taxon>Pterygota</taxon>
        <taxon>Neoptera</taxon>
        <taxon>Paraneoptera</taxon>
        <taxon>Psocodea</taxon>
        <taxon>Troctomorpha</taxon>
        <taxon>Phthiraptera</taxon>
        <taxon>Amblycera</taxon>
        <taxon>Menoponidae</taxon>
        <taxon>Menopon</taxon>
    </lineage>
</organism>
<evidence type="ECO:0000313" key="2">
    <source>
        <dbReference type="EMBL" id="KAL0269498.1"/>
    </source>
</evidence>
<sequence length="186" mass="21033">MLPHLVLSLILLAGTGEACQVLTEPVESGCGYDATMKLTSRPNDLVVQKENCSKEFVKTEWQQVPLLQMESAKEDKTYTVICIDPDAPNHEKGEYYLHWLVSNVNGNDLRTGDLAKAKTITSYKGPGPVINTGLHRYIFLAFEEEKLNQNVVNDRERRKFPLLQWMQSQTDKLCGPVAGVQFRSEY</sequence>
<dbReference type="PANTHER" id="PTHR11362">
    <property type="entry name" value="PHOSPHATIDYLETHANOLAMINE-BINDING PROTEIN"/>
    <property type="match status" value="1"/>
</dbReference>
<evidence type="ECO:0008006" key="3">
    <source>
        <dbReference type="Google" id="ProtNLM"/>
    </source>
</evidence>
<dbReference type="AlphaFoldDB" id="A0AAW2HHZ6"/>
<proteinExistence type="predicted"/>